<evidence type="ECO:0000256" key="4">
    <source>
        <dbReference type="ARBA" id="ARBA00023235"/>
    </source>
</evidence>
<evidence type="ECO:0000256" key="1">
    <source>
        <dbReference type="ARBA" id="ARBA00000971"/>
    </source>
</evidence>
<dbReference type="InterPro" id="IPR046357">
    <property type="entry name" value="PPIase_dom_sf"/>
</dbReference>
<dbReference type="PROSITE" id="PS50198">
    <property type="entry name" value="PPIC_PPIASE_2"/>
    <property type="match status" value="1"/>
</dbReference>
<feature type="domain" description="PpiC" evidence="7">
    <location>
        <begin position="26"/>
        <end position="107"/>
    </location>
</feature>
<evidence type="ECO:0000256" key="5">
    <source>
        <dbReference type="PROSITE-ProRule" id="PRU00278"/>
    </source>
</evidence>
<dbReference type="InterPro" id="IPR000297">
    <property type="entry name" value="PPIase_PpiC"/>
</dbReference>
<feature type="non-terminal residue" evidence="8">
    <location>
        <position position="1"/>
    </location>
</feature>
<keyword evidence="9" id="KW-1185">Reference proteome</keyword>
<evidence type="ECO:0000313" key="8">
    <source>
        <dbReference type="EMBL" id="GKT28992.1"/>
    </source>
</evidence>
<feature type="non-terminal residue" evidence="8">
    <location>
        <position position="237"/>
    </location>
</feature>
<evidence type="ECO:0000256" key="6">
    <source>
        <dbReference type="RuleBase" id="RU363014"/>
    </source>
</evidence>
<evidence type="ECO:0000259" key="7">
    <source>
        <dbReference type="PROSITE" id="PS50198"/>
    </source>
</evidence>
<keyword evidence="4 5" id="KW-0413">Isomerase</keyword>
<dbReference type="Gene3D" id="3.10.50.40">
    <property type="match status" value="1"/>
</dbReference>
<evidence type="ECO:0000256" key="2">
    <source>
        <dbReference type="ARBA" id="ARBA00022729"/>
    </source>
</evidence>
<dbReference type="PROSITE" id="PS01096">
    <property type="entry name" value="PPIC_PPIASE_1"/>
    <property type="match status" value="1"/>
</dbReference>
<dbReference type="EC" id="5.2.1.8" evidence="6"/>
<dbReference type="GO" id="GO:0016853">
    <property type="term" value="F:isomerase activity"/>
    <property type="evidence" value="ECO:0007669"/>
    <property type="project" value="UniProtKB-KW"/>
</dbReference>
<name>A0ABQ5KAP8_9EUKA</name>
<proteinExistence type="predicted"/>
<dbReference type="PANTHER" id="PTHR47245:SF1">
    <property type="entry name" value="FOLDASE PROTEIN PRSA"/>
    <property type="match status" value="1"/>
</dbReference>
<dbReference type="InterPro" id="IPR023058">
    <property type="entry name" value="PPIase_PpiC_CS"/>
</dbReference>
<gene>
    <name evidence="8" type="ORF">ADUPG1_000981</name>
</gene>
<keyword evidence="2" id="KW-0732">Signal</keyword>
<accession>A0ABQ5KAP8</accession>
<dbReference type="EMBL" id="BQXS01000592">
    <property type="protein sequence ID" value="GKT28992.1"/>
    <property type="molecule type" value="Genomic_DNA"/>
</dbReference>
<evidence type="ECO:0000256" key="3">
    <source>
        <dbReference type="ARBA" id="ARBA00023110"/>
    </source>
</evidence>
<dbReference type="Proteomes" id="UP001057375">
    <property type="component" value="Unassembled WGS sequence"/>
</dbReference>
<organism evidence="8 9">
    <name type="scientific">Aduncisulcus paluster</name>
    <dbReference type="NCBI Taxonomy" id="2918883"/>
    <lineage>
        <taxon>Eukaryota</taxon>
        <taxon>Metamonada</taxon>
        <taxon>Carpediemonas-like organisms</taxon>
        <taxon>Aduncisulcus</taxon>
    </lineage>
</organism>
<evidence type="ECO:0000313" key="9">
    <source>
        <dbReference type="Proteomes" id="UP001057375"/>
    </source>
</evidence>
<sequence length="237" mass="25696">LSINETVTPEEIKAYYEANHESFQQEAQVNARHILITLDENASDKEVAAAEKKIKKVLAKAKSGQDFAKLAKKYSEGPSNSKGGELGWFGRGAMVKPFEEAAFALKKVKSASLYVLVSKDLDQVKDEINSLIAQEKAADSITDKLDHAIDLLASGMKLDKVSEELGIAFKKSEQATVENLSRAFGMTESAAQTIIALPKGNATDMPVAIDGGYILVEKEADVPPSLSPLKDQKQDIE</sequence>
<keyword evidence="3 5" id="KW-0697">Rotamase</keyword>
<dbReference type="Pfam" id="PF13616">
    <property type="entry name" value="Rotamase_3"/>
    <property type="match status" value="1"/>
</dbReference>
<reference evidence="8" key="1">
    <citation type="submission" date="2022-03" db="EMBL/GenBank/DDBJ databases">
        <title>Draft genome sequence of Aduncisulcus paluster, a free-living microaerophilic Fornicata.</title>
        <authorList>
            <person name="Yuyama I."/>
            <person name="Kume K."/>
            <person name="Tamura T."/>
            <person name="Inagaki Y."/>
            <person name="Hashimoto T."/>
        </authorList>
    </citation>
    <scope>NUCLEOTIDE SEQUENCE</scope>
    <source>
        <strain evidence="8">NY0171</strain>
    </source>
</reference>
<dbReference type="SUPFAM" id="SSF54534">
    <property type="entry name" value="FKBP-like"/>
    <property type="match status" value="1"/>
</dbReference>
<dbReference type="PANTHER" id="PTHR47245">
    <property type="entry name" value="PEPTIDYLPROLYL ISOMERASE"/>
    <property type="match status" value="1"/>
</dbReference>
<comment type="caution">
    <text evidence="8">The sequence shown here is derived from an EMBL/GenBank/DDBJ whole genome shotgun (WGS) entry which is preliminary data.</text>
</comment>
<dbReference type="InterPro" id="IPR050245">
    <property type="entry name" value="PrsA_foldase"/>
</dbReference>
<comment type="catalytic activity">
    <reaction evidence="1 6">
        <text>[protein]-peptidylproline (omega=180) = [protein]-peptidylproline (omega=0)</text>
        <dbReference type="Rhea" id="RHEA:16237"/>
        <dbReference type="Rhea" id="RHEA-COMP:10747"/>
        <dbReference type="Rhea" id="RHEA-COMP:10748"/>
        <dbReference type="ChEBI" id="CHEBI:83833"/>
        <dbReference type="ChEBI" id="CHEBI:83834"/>
        <dbReference type="EC" id="5.2.1.8"/>
    </reaction>
</comment>
<protein>
    <recommendedName>
        <fullName evidence="6">Peptidyl-prolyl cis-trans isomerase</fullName>
        <ecNumber evidence="6">5.2.1.8</ecNumber>
    </recommendedName>
</protein>